<evidence type="ECO:0000313" key="2">
    <source>
        <dbReference type="EMBL" id="ETI46297.1"/>
    </source>
</evidence>
<organism evidence="2 3">
    <name type="scientific">Phytophthora nicotianae P1569</name>
    <dbReference type="NCBI Taxonomy" id="1317065"/>
    <lineage>
        <taxon>Eukaryota</taxon>
        <taxon>Sar</taxon>
        <taxon>Stramenopiles</taxon>
        <taxon>Oomycota</taxon>
        <taxon>Peronosporomycetes</taxon>
        <taxon>Peronosporales</taxon>
        <taxon>Peronosporaceae</taxon>
        <taxon>Phytophthora</taxon>
    </lineage>
</organism>
<dbReference type="AlphaFoldDB" id="V9F7D8"/>
<comment type="caution">
    <text evidence="2">The sequence shown here is derived from an EMBL/GenBank/DDBJ whole genome shotgun (WGS) entry which is preliminary data.</text>
</comment>
<dbReference type="HOGENOM" id="CLU_1725922_0_0_1"/>
<gene>
    <name evidence="2" type="ORF">F443_09288</name>
</gene>
<feature type="region of interest" description="Disordered" evidence="1">
    <location>
        <begin position="22"/>
        <end position="48"/>
    </location>
</feature>
<evidence type="ECO:0000256" key="1">
    <source>
        <dbReference type="SAM" id="MobiDB-lite"/>
    </source>
</evidence>
<sequence length="152" mass="17623">MTPLSARQRHAAQFERLDGRFFRVGGPNLEPEGAGRHSDDESDDDTNFVVRGGLRQSTEAADDSFAVRQLWAKRQINSVVFYLMQWEGHEDLTWEPTHNLPLDLMAGFEASHKDSVWDYQSTRGRRRQLRAERPTRRSTRVRARSSLRRQLG</sequence>
<dbReference type="Proteomes" id="UP000018721">
    <property type="component" value="Unassembled WGS sequence"/>
</dbReference>
<dbReference type="InterPro" id="IPR016197">
    <property type="entry name" value="Chromo-like_dom_sf"/>
</dbReference>
<name>V9F7D8_PHYNI</name>
<proteinExistence type="predicted"/>
<keyword evidence="3" id="KW-1185">Reference proteome</keyword>
<dbReference type="OrthoDB" id="125402at2759"/>
<evidence type="ECO:0008006" key="4">
    <source>
        <dbReference type="Google" id="ProtNLM"/>
    </source>
</evidence>
<feature type="compositionally biased region" description="Basic residues" evidence="1">
    <location>
        <begin position="136"/>
        <end position="152"/>
    </location>
</feature>
<accession>V9F7D8</accession>
<feature type="region of interest" description="Disordered" evidence="1">
    <location>
        <begin position="125"/>
        <end position="152"/>
    </location>
</feature>
<dbReference type="SUPFAM" id="SSF54160">
    <property type="entry name" value="Chromo domain-like"/>
    <property type="match status" value="1"/>
</dbReference>
<evidence type="ECO:0000313" key="3">
    <source>
        <dbReference type="Proteomes" id="UP000018721"/>
    </source>
</evidence>
<dbReference type="EMBL" id="ANIZ01001587">
    <property type="protein sequence ID" value="ETI46297.1"/>
    <property type="molecule type" value="Genomic_DNA"/>
</dbReference>
<dbReference type="Gene3D" id="2.40.50.40">
    <property type="match status" value="1"/>
</dbReference>
<protein>
    <recommendedName>
        <fullName evidence="4">Chromo domain-containing protein</fullName>
    </recommendedName>
</protein>
<reference evidence="2 3" key="1">
    <citation type="submission" date="2013-11" db="EMBL/GenBank/DDBJ databases">
        <title>The Genome Sequence of Phytophthora parasitica P1569.</title>
        <authorList>
            <consortium name="The Broad Institute Genomics Platform"/>
            <person name="Russ C."/>
            <person name="Tyler B."/>
            <person name="Panabieres F."/>
            <person name="Shan W."/>
            <person name="Tripathy S."/>
            <person name="Grunwald N."/>
            <person name="Machado M."/>
            <person name="Johnson C.S."/>
            <person name="Arredondo F."/>
            <person name="Hong C."/>
            <person name="Coffey M."/>
            <person name="Young S.K."/>
            <person name="Zeng Q."/>
            <person name="Gargeya S."/>
            <person name="Fitzgerald M."/>
            <person name="Abouelleil A."/>
            <person name="Alvarado L."/>
            <person name="Chapman S.B."/>
            <person name="Gainer-Dewar J."/>
            <person name="Goldberg J."/>
            <person name="Griggs A."/>
            <person name="Gujja S."/>
            <person name="Hansen M."/>
            <person name="Howarth C."/>
            <person name="Imamovic A."/>
            <person name="Ireland A."/>
            <person name="Larimer J."/>
            <person name="McCowan C."/>
            <person name="Murphy C."/>
            <person name="Pearson M."/>
            <person name="Poon T.W."/>
            <person name="Priest M."/>
            <person name="Roberts A."/>
            <person name="Saif S."/>
            <person name="Shea T."/>
            <person name="Sykes S."/>
            <person name="Wortman J."/>
            <person name="Nusbaum C."/>
            <person name="Birren B."/>
        </authorList>
    </citation>
    <scope>NUCLEOTIDE SEQUENCE [LARGE SCALE GENOMIC DNA]</scope>
    <source>
        <strain evidence="2 3">P1569</strain>
    </source>
</reference>